<proteinExistence type="predicted"/>
<comment type="caution">
    <text evidence="1">The sequence shown here is derived from an EMBL/GenBank/DDBJ whole genome shotgun (WGS) entry which is preliminary data.</text>
</comment>
<protein>
    <submittedName>
        <fullName evidence="1">Uncharacterized protein</fullName>
    </submittedName>
</protein>
<reference evidence="1" key="1">
    <citation type="submission" date="2022-08" db="EMBL/GenBank/DDBJ databases">
        <title>Genome Sequence of Lecanicillium fungicola.</title>
        <authorList>
            <person name="Buettner E."/>
        </authorList>
    </citation>
    <scope>NUCLEOTIDE SEQUENCE</scope>
    <source>
        <strain evidence="1">Babe33</strain>
    </source>
</reference>
<name>A0ACC1ND55_9HYPO</name>
<dbReference type="EMBL" id="JANJQO010000594">
    <property type="protein sequence ID" value="KAJ2976353.1"/>
    <property type="molecule type" value="Genomic_DNA"/>
</dbReference>
<gene>
    <name evidence="1" type="ORF">NQ176_g5001</name>
</gene>
<dbReference type="Proteomes" id="UP001143910">
    <property type="component" value="Unassembled WGS sequence"/>
</dbReference>
<sequence>MGSSPTDAFIETEGAKIHYWYQGSGPLLLFIPGASGCGSQFNNIMAILSSSYTCATLDRRGKSDDANECGSELFSPPQQARDIVAVINAMGFQKAIVVGSSLGGVLGFQLALDHPDVIDHLICHEAPIVMILPDASAWVDKGLSLQKTYREDGLGAALGAFMSLFKGYDDPSIPQAPPPSLHNIAHFFEYEFLIASVYAPDWRRIRKNNVSIAVLQGKRSGDAYYARSTVEQADILGCLRVEVPGHHTGFVVEAVDFAVALEQVIAKLEDAKQSTMSARA</sequence>
<organism evidence="1 2">
    <name type="scientific">Zarea fungicola</name>
    <dbReference type="NCBI Taxonomy" id="93591"/>
    <lineage>
        <taxon>Eukaryota</taxon>
        <taxon>Fungi</taxon>
        <taxon>Dikarya</taxon>
        <taxon>Ascomycota</taxon>
        <taxon>Pezizomycotina</taxon>
        <taxon>Sordariomycetes</taxon>
        <taxon>Hypocreomycetidae</taxon>
        <taxon>Hypocreales</taxon>
        <taxon>Cordycipitaceae</taxon>
        <taxon>Zarea</taxon>
    </lineage>
</organism>
<accession>A0ACC1ND55</accession>
<evidence type="ECO:0000313" key="2">
    <source>
        <dbReference type="Proteomes" id="UP001143910"/>
    </source>
</evidence>
<keyword evidence="2" id="KW-1185">Reference proteome</keyword>
<evidence type="ECO:0000313" key="1">
    <source>
        <dbReference type="EMBL" id="KAJ2976353.1"/>
    </source>
</evidence>